<evidence type="ECO:0000313" key="2">
    <source>
        <dbReference type="EMBL" id="VFK18346.1"/>
    </source>
</evidence>
<feature type="region of interest" description="Disordered" evidence="1">
    <location>
        <begin position="54"/>
        <end position="117"/>
    </location>
</feature>
<feature type="compositionally biased region" description="Pro residues" evidence="1">
    <location>
        <begin position="76"/>
        <end position="112"/>
    </location>
</feature>
<accession>A0A450WMT3</accession>
<dbReference type="EMBL" id="CAADFK010000139">
    <property type="protein sequence ID" value="VFK18346.1"/>
    <property type="molecule type" value="Genomic_DNA"/>
</dbReference>
<organism evidence="2">
    <name type="scientific">Candidatus Kentrum sp. LPFa</name>
    <dbReference type="NCBI Taxonomy" id="2126335"/>
    <lineage>
        <taxon>Bacteria</taxon>
        <taxon>Pseudomonadati</taxon>
        <taxon>Pseudomonadota</taxon>
        <taxon>Gammaproteobacteria</taxon>
        <taxon>Candidatus Kentrum</taxon>
    </lineage>
</organism>
<gene>
    <name evidence="2" type="ORF">BECKLPF1236B_GA0070989_11398</name>
</gene>
<sequence length="224" mass="24527">MKQDQLNRITELVCGIANGYVQLIPGSYPIIRYACNVLQFVWTLDADVEQLTQEKQVQPAEEGASKPEPTRSTDSLPPPAPQQPAPQPKLAPPSEPAPAPQPKLPPQSPSKPQPLAFVKGVLPGELPDEHRCWTGNDTNKRGYTGRIPAGENPVYLELHWRKDKKASPKLVGGFILDVAALEKEGYLAASSDGDIRIRLMHESDGRVYVGRSVDKRIPIGEVST</sequence>
<name>A0A450WMT3_9GAMM</name>
<dbReference type="AlphaFoldDB" id="A0A450WMT3"/>
<evidence type="ECO:0000256" key="1">
    <source>
        <dbReference type="SAM" id="MobiDB-lite"/>
    </source>
</evidence>
<protein>
    <submittedName>
        <fullName evidence="2">Uncharacterized protein</fullName>
    </submittedName>
</protein>
<proteinExistence type="predicted"/>
<reference evidence="2" key="1">
    <citation type="submission" date="2019-02" db="EMBL/GenBank/DDBJ databases">
        <authorList>
            <person name="Gruber-Vodicka R. H."/>
            <person name="Seah K. B. B."/>
        </authorList>
    </citation>
    <scope>NUCLEOTIDE SEQUENCE</scope>
    <source>
        <strain evidence="2">BECK_S313</strain>
    </source>
</reference>